<dbReference type="GO" id="GO:0071555">
    <property type="term" value="P:cell wall organization"/>
    <property type="evidence" value="ECO:0007669"/>
    <property type="project" value="UniProtKB-UniRule"/>
</dbReference>
<evidence type="ECO:0000256" key="5">
    <source>
        <dbReference type="ARBA" id="ARBA00022984"/>
    </source>
</evidence>
<dbReference type="EMBL" id="QPMK01000011">
    <property type="protein sequence ID" value="RDD65652.1"/>
    <property type="molecule type" value="Genomic_DNA"/>
</dbReference>
<dbReference type="CDD" id="cd16913">
    <property type="entry name" value="YkuD_like"/>
    <property type="match status" value="1"/>
</dbReference>
<dbReference type="PANTHER" id="PTHR30582">
    <property type="entry name" value="L,D-TRANSPEPTIDASE"/>
    <property type="match status" value="1"/>
</dbReference>
<comment type="caution">
    <text evidence="10">The sequence shown here is derived from an EMBL/GenBank/DDBJ whole genome shotgun (WGS) entry which is preliminary data.</text>
</comment>
<keyword evidence="8" id="KW-0732">Signal</keyword>
<dbReference type="Pfam" id="PF03734">
    <property type="entry name" value="YkuD"/>
    <property type="match status" value="1"/>
</dbReference>
<comment type="similarity">
    <text evidence="2">Belongs to the YkuD family.</text>
</comment>
<evidence type="ECO:0000259" key="9">
    <source>
        <dbReference type="PROSITE" id="PS52029"/>
    </source>
</evidence>
<feature type="active site" description="Proton donor/acceptor" evidence="7">
    <location>
        <position position="97"/>
    </location>
</feature>
<dbReference type="SUPFAM" id="SSF141523">
    <property type="entry name" value="L,D-transpeptidase catalytic domain-like"/>
    <property type="match status" value="1"/>
</dbReference>
<feature type="active site" description="Nucleophile" evidence="7">
    <location>
        <position position="113"/>
    </location>
</feature>
<dbReference type="InterPro" id="IPR050979">
    <property type="entry name" value="LD-transpeptidase"/>
</dbReference>
<proteinExistence type="inferred from homology"/>
<feature type="signal peptide" evidence="8">
    <location>
        <begin position="1"/>
        <end position="28"/>
    </location>
</feature>
<evidence type="ECO:0000256" key="1">
    <source>
        <dbReference type="ARBA" id="ARBA00004752"/>
    </source>
</evidence>
<keyword evidence="11" id="KW-1185">Reference proteome</keyword>
<feature type="domain" description="L,D-TPase catalytic" evidence="9">
    <location>
        <begin position="26"/>
        <end position="141"/>
    </location>
</feature>
<keyword evidence="6 7" id="KW-0961">Cell wall biogenesis/degradation</keyword>
<dbReference type="RefSeq" id="WP_114511691.1">
    <property type="nucleotide sequence ID" value="NZ_QPMK01000011.1"/>
</dbReference>
<evidence type="ECO:0000256" key="4">
    <source>
        <dbReference type="ARBA" id="ARBA00022960"/>
    </source>
</evidence>
<keyword evidence="3" id="KW-0808">Transferase</keyword>
<comment type="pathway">
    <text evidence="1 7">Cell wall biogenesis; peptidoglycan biosynthesis.</text>
</comment>
<dbReference type="GO" id="GO:0018104">
    <property type="term" value="P:peptidoglycan-protein cross-linking"/>
    <property type="evidence" value="ECO:0007669"/>
    <property type="project" value="TreeGrafter"/>
</dbReference>
<dbReference type="GO" id="GO:0005576">
    <property type="term" value="C:extracellular region"/>
    <property type="evidence" value="ECO:0007669"/>
    <property type="project" value="TreeGrafter"/>
</dbReference>
<protein>
    <submittedName>
        <fullName evidence="10">L,D-transpeptidase</fullName>
    </submittedName>
</protein>
<dbReference type="OrthoDB" id="463216at2"/>
<dbReference type="Gene3D" id="2.40.440.10">
    <property type="entry name" value="L,D-transpeptidase catalytic domain-like"/>
    <property type="match status" value="1"/>
</dbReference>
<evidence type="ECO:0000256" key="7">
    <source>
        <dbReference type="PROSITE-ProRule" id="PRU01373"/>
    </source>
</evidence>
<evidence type="ECO:0000256" key="6">
    <source>
        <dbReference type="ARBA" id="ARBA00023316"/>
    </source>
</evidence>
<dbReference type="PROSITE" id="PS52029">
    <property type="entry name" value="LD_TPASE"/>
    <property type="match status" value="1"/>
</dbReference>
<dbReference type="GO" id="GO:0071972">
    <property type="term" value="F:peptidoglycan L,D-transpeptidase activity"/>
    <property type="evidence" value="ECO:0007669"/>
    <property type="project" value="TreeGrafter"/>
</dbReference>
<dbReference type="PANTHER" id="PTHR30582:SF2">
    <property type="entry name" value="L,D-TRANSPEPTIDASE YCIB-RELATED"/>
    <property type="match status" value="1"/>
</dbReference>
<dbReference type="GO" id="GO:0016740">
    <property type="term" value="F:transferase activity"/>
    <property type="evidence" value="ECO:0007669"/>
    <property type="project" value="UniProtKB-KW"/>
</dbReference>
<accession>A0A369TLF5</accession>
<keyword evidence="5 7" id="KW-0573">Peptidoglycan synthesis</keyword>
<sequence length="142" mass="15743">MTRRTYTLLCAALLCLLPILGAAAPLVAQVDVSSQTMTVIQDGKVAYRWPVSTARRGKVTPRGTYTPQFLSRHHRSSLYDNAPMPFAIFFRGNYAIHGTDQISRLGRPASAGCVRLHPEHAARLFSLTQQVGMKNLRVVIHN</sequence>
<evidence type="ECO:0000313" key="11">
    <source>
        <dbReference type="Proteomes" id="UP000253977"/>
    </source>
</evidence>
<dbReference type="InterPro" id="IPR005490">
    <property type="entry name" value="LD_TPept_cat_dom"/>
</dbReference>
<keyword evidence="4 7" id="KW-0133">Cell shape</keyword>
<dbReference type="Proteomes" id="UP000253977">
    <property type="component" value="Unassembled WGS sequence"/>
</dbReference>
<organism evidence="10 11">
    <name type="scientific">Thalassococcus profundi</name>
    <dbReference type="NCBI Taxonomy" id="2282382"/>
    <lineage>
        <taxon>Bacteria</taxon>
        <taxon>Pseudomonadati</taxon>
        <taxon>Pseudomonadota</taxon>
        <taxon>Alphaproteobacteria</taxon>
        <taxon>Rhodobacterales</taxon>
        <taxon>Roseobacteraceae</taxon>
        <taxon>Thalassococcus</taxon>
    </lineage>
</organism>
<dbReference type="AlphaFoldDB" id="A0A369TLF5"/>
<evidence type="ECO:0000313" key="10">
    <source>
        <dbReference type="EMBL" id="RDD65652.1"/>
    </source>
</evidence>
<name>A0A369TLF5_9RHOB</name>
<feature type="chain" id="PRO_5016826527" evidence="8">
    <location>
        <begin position="29"/>
        <end position="142"/>
    </location>
</feature>
<dbReference type="UniPathway" id="UPA00219"/>
<gene>
    <name evidence="10" type="ORF">DU478_14240</name>
</gene>
<reference evidence="10 11" key="1">
    <citation type="submission" date="2018-07" db="EMBL/GenBank/DDBJ databases">
        <title>Thalassococcus profundi sp. nov., a marine bacterium isolated from deep seawater of Okinawa Trough.</title>
        <authorList>
            <person name="Yu M."/>
        </authorList>
    </citation>
    <scope>NUCLEOTIDE SEQUENCE [LARGE SCALE GENOMIC DNA]</scope>
    <source>
        <strain evidence="10 11">WRAS1</strain>
    </source>
</reference>
<evidence type="ECO:0000256" key="2">
    <source>
        <dbReference type="ARBA" id="ARBA00005992"/>
    </source>
</evidence>
<dbReference type="InterPro" id="IPR038063">
    <property type="entry name" value="Transpep_catalytic_dom"/>
</dbReference>
<evidence type="ECO:0000256" key="3">
    <source>
        <dbReference type="ARBA" id="ARBA00022679"/>
    </source>
</evidence>
<dbReference type="GO" id="GO:0008360">
    <property type="term" value="P:regulation of cell shape"/>
    <property type="evidence" value="ECO:0007669"/>
    <property type="project" value="UniProtKB-UniRule"/>
</dbReference>
<evidence type="ECO:0000256" key="8">
    <source>
        <dbReference type="SAM" id="SignalP"/>
    </source>
</evidence>